<dbReference type="EMBL" id="JTHG01000019">
    <property type="protein sequence ID" value="KMO26387.1"/>
    <property type="molecule type" value="Genomic_DNA"/>
</dbReference>
<feature type="domain" description="Helicase ATP-binding" evidence="1">
    <location>
        <begin position="36"/>
        <end position="203"/>
    </location>
</feature>
<dbReference type="Pfam" id="PF04851">
    <property type="entry name" value="ResIII"/>
    <property type="match status" value="1"/>
</dbReference>
<accession>A0ABR5HIF2</accession>
<dbReference type="SMART" id="SM00487">
    <property type="entry name" value="DEXDc"/>
    <property type="match status" value="1"/>
</dbReference>
<dbReference type="InterPro" id="IPR014001">
    <property type="entry name" value="Helicase_ATP-bd"/>
</dbReference>
<comment type="caution">
    <text evidence="3">The sequence shown here is derived from an EMBL/GenBank/DDBJ whole genome shotgun (WGS) entry which is preliminary data.</text>
</comment>
<dbReference type="PROSITE" id="PS51194">
    <property type="entry name" value="HELICASE_CTER"/>
    <property type="match status" value="1"/>
</dbReference>
<evidence type="ECO:0008006" key="5">
    <source>
        <dbReference type="Google" id="ProtNLM"/>
    </source>
</evidence>
<dbReference type="SMART" id="SM00490">
    <property type="entry name" value="HELICc"/>
    <property type="match status" value="1"/>
</dbReference>
<dbReference type="SUPFAM" id="SSF52540">
    <property type="entry name" value="P-loop containing nucleoside triphosphate hydrolases"/>
    <property type="match status" value="1"/>
</dbReference>
<organism evidence="3 4">
    <name type="scientific">Methylobacterium indicum</name>
    <dbReference type="NCBI Taxonomy" id="1775910"/>
    <lineage>
        <taxon>Bacteria</taxon>
        <taxon>Pseudomonadati</taxon>
        <taxon>Pseudomonadota</taxon>
        <taxon>Alphaproteobacteria</taxon>
        <taxon>Hyphomicrobiales</taxon>
        <taxon>Methylobacteriaceae</taxon>
        <taxon>Methylobacterium</taxon>
    </lineage>
</organism>
<evidence type="ECO:0000313" key="4">
    <source>
        <dbReference type="Proteomes" id="UP000036471"/>
    </source>
</evidence>
<dbReference type="InterPro" id="IPR006935">
    <property type="entry name" value="Helicase/UvrB_N"/>
</dbReference>
<keyword evidence="4" id="KW-1185">Reference proteome</keyword>
<dbReference type="RefSeq" id="WP_048430988.1">
    <property type="nucleotide sequence ID" value="NZ_JTHF01000315.1"/>
</dbReference>
<dbReference type="CDD" id="cd18785">
    <property type="entry name" value="SF2_C"/>
    <property type="match status" value="1"/>
</dbReference>
<reference evidence="3 4" key="1">
    <citation type="submission" date="2014-11" db="EMBL/GenBank/DDBJ databases">
        <title>Comparative genomics of Methylobacterium species.</title>
        <authorList>
            <person name="Chaudhry V."/>
            <person name="Patil P.B."/>
        </authorList>
    </citation>
    <scope>NUCLEOTIDE SEQUENCE [LARGE SCALE GENOMIC DNA]</scope>
    <source>
        <strain evidence="3 4">SE3.6</strain>
    </source>
</reference>
<protein>
    <recommendedName>
        <fullName evidence="5">Restriction endonuclease subunit R</fullName>
    </recommendedName>
</protein>
<dbReference type="InterPro" id="IPR027417">
    <property type="entry name" value="P-loop_NTPase"/>
</dbReference>
<dbReference type="Pfam" id="PF00271">
    <property type="entry name" value="Helicase_C"/>
    <property type="match status" value="1"/>
</dbReference>
<dbReference type="InterPro" id="IPR001650">
    <property type="entry name" value="Helicase_C-like"/>
</dbReference>
<dbReference type="PANTHER" id="PTHR47396">
    <property type="entry name" value="TYPE I RESTRICTION ENZYME ECOKI R PROTEIN"/>
    <property type="match status" value="1"/>
</dbReference>
<name>A0ABR5HIF2_9HYPH</name>
<feature type="domain" description="Helicase C-terminal" evidence="2">
    <location>
        <begin position="241"/>
        <end position="416"/>
    </location>
</feature>
<evidence type="ECO:0000313" key="3">
    <source>
        <dbReference type="EMBL" id="KMO26387.1"/>
    </source>
</evidence>
<dbReference type="InterPro" id="IPR050742">
    <property type="entry name" value="Helicase_Restrict-Modif_Enz"/>
</dbReference>
<dbReference type="Proteomes" id="UP000036471">
    <property type="component" value="Unassembled WGS sequence"/>
</dbReference>
<dbReference type="PANTHER" id="PTHR47396:SF1">
    <property type="entry name" value="ATP-DEPENDENT HELICASE IRC3-RELATED"/>
    <property type="match status" value="1"/>
</dbReference>
<dbReference type="PROSITE" id="PS51192">
    <property type="entry name" value="HELICASE_ATP_BIND_1"/>
    <property type="match status" value="1"/>
</dbReference>
<sequence length="964" mass="106436">MSYFERSYPDLTFPVSTDAGTGFREAQRGALFALGAHFSLRRDAAIVTMPTGSGKTAVLQASAFLLRARRVLVVTPSRLVREQIFDDFRELGILKRLGALRPDLPTPSVFNASGKIADWEALRAHDVVVATPNSASPVVDGVAQPPDDLFDLVLVDEAHHSPAFTWSQLLKSFPTARRALFTATPYRRDELEIKGRFVFTYDLKRAYDDGVFGQIRYVPVDGFEEGAEDAAIARAAERHLREDQAVGLAHRLMVRTDSKARARELIDLYGRETGLQLQLVMGEHSVGHVKRVIASLRSGALDGIVCVNMLGEGFDLPNLKVAAIHTPHKSLAVTLQFIGRFARTSGQSLGQATFIAAPSSIKVEAEKLYAQGATWGEIVPNLSATRVLHEEKAREILESFEDDHLHDFDVKELSLYGLTPYMHVKVWRLAEDVRIDDSIEFPQGLNVVYSSTSENFRTAVFVAREYARVRWSEDERLTDVSNHLFVIHHNREAGLLFVCASKRQDGTYQRLCHAIAGRSLKGLSTDTLNRVLLDLENMKLFNVGLRNRASNSSAAAYLTKTGGSVERTISHADARHYTRGHLFGGGTRDGVDITIGVSGASKIWQNSSARLFDLVDWMDGLAGRLSTQRAVVTHSGLDLLATAREIDRFPAPVFAADWDRDVYTHPWSVMVASATGIRSVPLTDFDVAVDHAGCDDWQVPVTIKGHGTEIALTFDIRGEPHFRGGSDVASVMVERRGARATLIDHLNERPLSFYTVELGLIRGSDYSTPADPDQAPFDPACVDCHDFAASNVCINTEVGIAPDSKLSIFQFVQGRLVNGPATVVFCDHGSGEIADFIEIREFGDEIEVEIHHCKSTKHTAPGTRVEDAYEVIGQAIKSARWCERARIRAKIEHRMRSGVRFMKGDFGDVERLLGQPKPPTFHVTVVQPGFAGSRLSPELRQLMASAHLHLTQANVLGFRVMASL</sequence>
<proteinExistence type="predicted"/>
<dbReference type="CDD" id="cd17926">
    <property type="entry name" value="DEXHc_RE"/>
    <property type="match status" value="1"/>
</dbReference>
<dbReference type="Gene3D" id="3.40.50.300">
    <property type="entry name" value="P-loop containing nucleotide triphosphate hydrolases"/>
    <property type="match status" value="2"/>
</dbReference>
<evidence type="ECO:0000259" key="1">
    <source>
        <dbReference type="PROSITE" id="PS51192"/>
    </source>
</evidence>
<evidence type="ECO:0000259" key="2">
    <source>
        <dbReference type="PROSITE" id="PS51194"/>
    </source>
</evidence>
<gene>
    <name evidence="3" type="ORF">QR79_02730</name>
</gene>